<dbReference type="Proteomes" id="UP000315082">
    <property type="component" value="Chromosome"/>
</dbReference>
<reference evidence="1 2" key="1">
    <citation type="submission" date="2019-02" db="EMBL/GenBank/DDBJ databases">
        <title>Deep-cultivation of Planctomycetes and their phenomic and genomic characterization uncovers novel biology.</title>
        <authorList>
            <person name="Wiegand S."/>
            <person name="Jogler M."/>
            <person name="Boedeker C."/>
            <person name="Pinto D."/>
            <person name="Vollmers J."/>
            <person name="Rivas-Marin E."/>
            <person name="Kohn T."/>
            <person name="Peeters S.H."/>
            <person name="Heuer A."/>
            <person name="Rast P."/>
            <person name="Oberbeckmann S."/>
            <person name="Bunk B."/>
            <person name="Jeske O."/>
            <person name="Meyerdierks A."/>
            <person name="Storesund J.E."/>
            <person name="Kallscheuer N."/>
            <person name="Luecker S."/>
            <person name="Lage O.M."/>
            <person name="Pohl T."/>
            <person name="Merkel B.J."/>
            <person name="Hornburger P."/>
            <person name="Mueller R.-W."/>
            <person name="Bruemmer F."/>
            <person name="Labrenz M."/>
            <person name="Spormann A.M."/>
            <person name="Op den Camp H."/>
            <person name="Overmann J."/>
            <person name="Amann R."/>
            <person name="Jetten M.S.M."/>
            <person name="Mascher T."/>
            <person name="Medema M.H."/>
            <person name="Devos D.P."/>
            <person name="Kaster A.-K."/>
            <person name="Ovreas L."/>
            <person name="Rohde M."/>
            <person name="Galperin M.Y."/>
            <person name="Jogler C."/>
        </authorList>
    </citation>
    <scope>NUCLEOTIDE SEQUENCE [LARGE SCALE GENOMIC DNA]</scope>
    <source>
        <strain evidence="1 2">Poly24</strain>
    </source>
</reference>
<dbReference type="EMBL" id="CP036348">
    <property type="protein sequence ID" value="QDV68728.1"/>
    <property type="molecule type" value="Genomic_DNA"/>
</dbReference>
<gene>
    <name evidence="1" type="ORF">Poly24_24410</name>
</gene>
<dbReference type="Gene3D" id="2.60.40.10">
    <property type="entry name" value="Immunoglobulins"/>
    <property type="match status" value="1"/>
</dbReference>
<dbReference type="KEGG" id="rcf:Poly24_24410"/>
<proteinExistence type="predicted"/>
<dbReference type="OrthoDB" id="278041at2"/>
<dbReference type="PROSITE" id="PS51257">
    <property type="entry name" value="PROKAR_LIPOPROTEIN"/>
    <property type="match status" value="1"/>
</dbReference>
<accession>A0A518JT76</accession>
<dbReference type="RefSeq" id="WP_145095048.1">
    <property type="nucleotide sequence ID" value="NZ_CP036348.1"/>
</dbReference>
<evidence type="ECO:0000313" key="1">
    <source>
        <dbReference type="EMBL" id="QDV68728.1"/>
    </source>
</evidence>
<dbReference type="AlphaFoldDB" id="A0A518JT76"/>
<dbReference type="InterPro" id="IPR013783">
    <property type="entry name" value="Ig-like_fold"/>
</dbReference>
<dbReference type="InterPro" id="IPR008969">
    <property type="entry name" value="CarboxyPept-like_regulatory"/>
</dbReference>
<evidence type="ECO:0000313" key="2">
    <source>
        <dbReference type="Proteomes" id="UP000315082"/>
    </source>
</evidence>
<dbReference type="SUPFAM" id="SSF49464">
    <property type="entry name" value="Carboxypeptidase regulatory domain-like"/>
    <property type="match status" value="1"/>
</dbReference>
<sequence>MNCVRFGIAGAVSFFAMLSIGCGSGSGTNNPGVTVHPASGKVLVDGAPMEGVTVILKGKDRGASAKSDAQGTFTFTTFDAGDGVPEGSYKVAVLKLETVGADSSYFDENSPNYGKTPPPEAMGKVVDHIAEKYADAETSGLTAEVKPGDNDFTFEVTSK</sequence>
<protein>
    <recommendedName>
        <fullName evidence="3">Carboxypeptidase regulatory-like domain-containing protein</fullName>
    </recommendedName>
</protein>
<keyword evidence="2" id="KW-1185">Reference proteome</keyword>
<organism evidence="1 2">
    <name type="scientific">Rosistilla carotiformis</name>
    <dbReference type="NCBI Taxonomy" id="2528017"/>
    <lineage>
        <taxon>Bacteria</taxon>
        <taxon>Pseudomonadati</taxon>
        <taxon>Planctomycetota</taxon>
        <taxon>Planctomycetia</taxon>
        <taxon>Pirellulales</taxon>
        <taxon>Pirellulaceae</taxon>
        <taxon>Rosistilla</taxon>
    </lineage>
</organism>
<name>A0A518JT76_9BACT</name>
<evidence type="ECO:0008006" key="3">
    <source>
        <dbReference type="Google" id="ProtNLM"/>
    </source>
</evidence>